<accession>A0ACC2KEX0</accession>
<dbReference type="EMBL" id="CM056817">
    <property type="protein sequence ID" value="KAJ8619517.1"/>
    <property type="molecule type" value="Genomic_DNA"/>
</dbReference>
<evidence type="ECO:0000313" key="1">
    <source>
        <dbReference type="EMBL" id="KAJ8619517.1"/>
    </source>
</evidence>
<reference evidence="1 2" key="1">
    <citation type="journal article" date="2022" name="Hortic Res">
        <title>A haplotype resolved chromosomal level avocado genome allows analysis of novel avocado genes.</title>
        <authorList>
            <person name="Nath O."/>
            <person name="Fletcher S.J."/>
            <person name="Hayward A."/>
            <person name="Shaw L.M."/>
            <person name="Masouleh A.K."/>
            <person name="Furtado A."/>
            <person name="Henry R.J."/>
            <person name="Mitter N."/>
        </authorList>
    </citation>
    <scope>NUCLEOTIDE SEQUENCE [LARGE SCALE GENOMIC DNA]</scope>
    <source>
        <strain evidence="2">cv. Hass</strain>
    </source>
</reference>
<proteinExistence type="predicted"/>
<dbReference type="Proteomes" id="UP001234297">
    <property type="component" value="Chromosome 9"/>
</dbReference>
<evidence type="ECO:0000313" key="2">
    <source>
        <dbReference type="Proteomes" id="UP001234297"/>
    </source>
</evidence>
<gene>
    <name evidence="1" type="ORF">MRB53_028046</name>
</gene>
<sequence length="76" mass="8384">MIAASRPSLKLQRENGKEPKSPITKSSRFRAQTQKILSRNQVLTSESSPRLELFLPAGNCAGAGTRDGGEDLWRKD</sequence>
<organism evidence="1 2">
    <name type="scientific">Persea americana</name>
    <name type="common">Avocado</name>
    <dbReference type="NCBI Taxonomy" id="3435"/>
    <lineage>
        <taxon>Eukaryota</taxon>
        <taxon>Viridiplantae</taxon>
        <taxon>Streptophyta</taxon>
        <taxon>Embryophyta</taxon>
        <taxon>Tracheophyta</taxon>
        <taxon>Spermatophyta</taxon>
        <taxon>Magnoliopsida</taxon>
        <taxon>Magnoliidae</taxon>
        <taxon>Laurales</taxon>
        <taxon>Lauraceae</taxon>
        <taxon>Persea</taxon>
    </lineage>
</organism>
<keyword evidence="2" id="KW-1185">Reference proteome</keyword>
<name>A0ACC2KEX0_PERAE</name>
<protein>
    <submittedName>
        <fullName evidence="1">Uncharacterized protein</fullName>
    </submittedName>
</protein>
<comment type="caution">
    <text evidence="1">The sequence shown here is derived from an EMBL/GenBank/DDBJ whole genome shotgun (WGS) entry which is preliminary data.</text>
</comment>